<feature type="transmembrane region" description="Helical" evidence="8">
    <location>
        <begin position="208"/>
        <end position="224"/>
    </location>
</feature>
<evidence type="ECO:0000256" key="7">
    <source>
        <dbReference type="SAM" id="MobiDB-lite"/>
    </source>
</evidence>
<dbReference type="PANTHER" id="PTHR43663:SF1">
    <property type="entry name" value="CHROMATE TRANSPORTER"/>
    <property type="match status" value="1"/>
</dbReference>
<keyword evidence="3" id="KW-1003">Cell membrane</keyword>
<dbReference type="PANTHER" id="PTHR43663">
    <property type="entry name" value="CHROMATE TRANSPORT PROTEIN-RELATED"/>
    <property type="match status" value="1"/>
</dbReference>
<organism evidence="9 10">
    <name type="scientific">Paraburkholderia edwinii</name>
    <dbReference type="NCBI Taxonomy" id="2861782"/>
    <lineage>
        <taxon>Bacteria</taxon>
        <taxon>Pseudomonadati</taxon>
        <taxon>Pseudomonadota</taxon>
        <taxon>Betaproteobacteria</taxon>
        <taxon>Burkholderiales</taxon>
        <taxon>Burkholderiaceae</taxon>
        <taxon>Paraburkholderia</taxon>
    </lineage>
</organism>
<evidence type="ECO:0000256" key="2">
    <source>
        <dbReference type="ARBA" id="ARBA00005262"/>
    </source>
</evidence>
<comment type="similarity">
    <text evidence="2">Belongs to the chromate ion transporter (CHR) (TC 2.A.51) family.</text>
</comment>
<comment type="subcellular location">
    <subcellularLocation>
        <location evidence="1">Cell membrane</location>
        <topology evidence="1">Multi-pass membrane protein</topology>
    </subcellularLocation>
</comment>
<feature type="transmembrane region" description="Helical" evidence="8">
    <location>
        <begin position="185"/>
        <end position="202"/>
    </location>
</feature>
<dbReference type="InterPro" id="IPR052518">
    <property type="entry name" value="CHR_Transporter"/>
</dbReference>
<dbReference type="EMBL" id="CP080096">
    <property type="protein sequence ID" value="QYD72325.1"/>
    <property type="molecule type" value="Genomic_DNA"/>
</dbReference>
<accession>A0ABX8UZP2</accession>
<evidence type="ECO:0000256" key="4">
    <source>
        <dbReference type="ARBA" id="ARBA00022692"/>
    </source>
</evidence>
<feature type="region of interest" description="Disordered" evidence="7">
    <location>
        <begin position="1"/>
        <end position="36"/>
    </location>
</feature>
<dbReference type="Proteomes" id="UP000826462">
    <property type="component" value="Chromosome 2"/>
</dbReference>
<evidence type="ECO:0000256" key="3">
    <source>
        <dbReference type="ARBA" id="ARBA00022475"/>
    </source>
</evidence>
<evidence type="ECO:0000256" key="6">
    <source>
        <dbReference type="ARBA" id="ARBA00023136"/>
    </source>
</evidence>
<keyword evidence="6 8" id="KW-0472">Membrane</keyword>
<evidence type="ECO:0000256" key="8">
    <source>
        <dbReference type="SAM" id="Phobius"/>
    </source>
</evidence>
<evidence type="ECO:0000313" key="10">
    <source>
        <dbReference type="Proteomes" id="UP000826462"/>
    </source>
</evidence>
<name>A0ABX8UZP2_9BURK</name>
<proteinExistence type="inferred from homology"/>
<dbReference type="Pfam" id="PF02417">
    <property type="entry name" value="Chromate_transp"/>
    <property type="match status" value="1"/>
</dbReference>
<reference evidence="9 10" key="1">
    <citation type="submission" date="2021-07" db="EMBL/GenBank/DDBJ databases">
        <title>Paraburkholderia edwinii protects Aspergillus sp. from phenazines by acting as a toxin sponge.</title>
        <authorList>
            <person name="Dahlstrom K.M."/>
            <person name="Newman D.K."/>
        </authorList>
    </citation>
    <scope>NUCLEOTIDE SEQUENCE [LARGE SCALE GENOMIC DNA]</scope>
    <source>
        <strain evidence="9 10">Pe01</strain>
    </source>
</reference>
<keyword evidence="5 8" id="KW-1133">Transmembrane helix</keyword>
<protein>
    <submittedName>
        <fullName evidence="9">Chromate transporter</fullName>
    </submittedName>
</protein>
<sequence>MNQHSSSSGPAASGTSGAPATPSEAAKSSAPSSASKTSALPDSDFAADAVPTVADLFKGFLGLGLTSFGGALPLARRTVVERHRWLSGAEFTDLLGLCQFLPGGNVINLAVAIGMRFRGWRGALAGLLGLIAGPSLVVIALGVLYEHTQNDPHVQHLFAGLAAAAAGLLIAMAAKILLPLRRNPIAAGIAALGFVAIAVLRFPLLPTMLVLTPLSIALAALAAAKSANGAGR</sequence>
<evidence type="ECO:0000256" key="5">
    <source>
        <dbReference type="ARBA" id="ARBA00022989"/>
    </source>
</evidence>
<feature type="transmembrane region" description="Helical" evidence="8">
    <location>
        <begin position="123"/>
        <end position="145"/>
    </location>
</feature>
<dbReference type="InterPro" id="IPR003370">
    <property type="entry name" value="Chromate_transpt"/>
</dbReference>
<keyword evidence="10" id="KW-1185">Reference proteome</keyword>
<feature type="transmembrane region" description="Helical" evidence="8">
    <location>
        <begin position="56"/>
        <end position="75"/>
    </location>
</feature>
<evidence type="ECO:0000256" key="1">
    <source>
        <dbReference type="ARBA" id="ARBA00004651"/>
    </source>
</evidence>
<keyword evidence="4 8" id="KW-0812">Transmembrane</keyword>
<gene>
    <name evidence="9" type="ORF">KZJ38_35955</name>
</gene>
<evidence type="ECO:0000313" key="9">
    <source>
        <dbReference type="EMBL" id="QYD72325.1"/>
    </source>
</evidence>
<dbReference type="RefSeq" id="WP_219801751.1">
    <property type="nucleotide sequence ID" value="NZ_CP080096.1"/>
</dbReference>
<feature type="transmembrane region" description="Helical" evidence="8">
    <location>
        <begin position="157"/>
        <end position="178"/>
    </location>
</feature>